<dbReference type="AlphaFoldDB" id="A0A370QLR6"/>
<gene>
    <name evidence="2" type="ORF">C8D94_1011204</name>
</gene>
<feature type="signal peptide" evidence="1">
    <location>
        <begin position="1"/>
        <end position="18"/>
    </location>
</feature>
<proteinExistence type="predicted"/>
<evidence type="ECO:0000256" key="1">
    <source>
        <dbReference type="SAM" id="SignalP"/>
    </source>
</evidence>
<evidence type="ECO:0000313" key="3">
    <source>
        <dbReference type="Proteomes" id="UP000255317"/>
    </source>
</evidence>
<protein>
    <submittedName>
        <fullName evidence="2">Uncharacterized protein</fullName>
    </submittedName>
</protein>
<sequence>MKNIFFILVMAPLFSIMAQPKVNEIQPKPNGEVAYTANLNQGVVLDDLSWAWSSQNACFPETQKKKFTGKHVFFTGVIPKYSEMEVTVIPKDKSKNFSIYAYEIGVDNMKLVPNLDRCIRCEAGHKWDRPVRGKTQDHTRTVTNLVAINRPYRVVIGVTGANGLSEGDFTLQVKMKTR</sequence>
<dbReference type="RefSeq" id="WP_115122937.1">
    <property type="nucleotide sequence ID" value="NZ_QRAO01000001.1"/>
</dbReference>
<dbReference type="EMBL" id="QRAO01000001">
    <property type="protein sequence ID" value="RDK89318.1"/>
    <property type="molecule type" value="Genomic_DNA"/>
</dbReference>
<name>A0A370QLR6_9FLAO</name>
<evidence type="ECO:0000313" key="2">
    <source>
        <dbReference type="EMBL" id="RDK89318.1"/>
    </source>
</evidence>
<comment type="caution">
    <text evidence="2">The sequence shown here is derived from an EMBL/GenBank/DDBJ whole genome shotgun (WGS) entry which is preliminary data.</text>
</comment>
<accession>A0A370QLR6</accession>
<reference evidence="2 3" key="1">
    <citation type="submission" date="2018-07" db="EMBL/GenBank/DDBJ databases">
        <title>Genomic Encyclopedia of Type Strains, Phase IV (KMG-IV): sequencing the most valuable type-strain genomes for metagenomic binning, comparative biology and taxonomic classification.</title>
        <authorList>
            <person name="Goeker M."/>
        </authorList>
    </citation>
    <scope>NUCLEOTIDE SEQUENCE [LARGE SCALE GENOMIC DNA]</scope>
    <source>
        <strain evidence="2 3">DSM 101478</strain>
    </source>
</reference>
<organism evidence="2 3">
    <name type="scientific">Marinirhabdus gelatinilytica</name>
    <dbReference type="NCBI Taxonomy" id="1703343"/>
    <lineage>
        <taxon>Bacteria</taxon>
        <taxon>Pseudomonadati</taxon>
        <taxon>Bacteroidota</taxon>
        <taxon>Flavobacteriia</taxon>
        <taxon>Flavobacteriales</taxon>
        <taxon>Flavobacteriaceae</taxon>
    </lineage>
</organism>
<dbReference type="OrthoDB" id="1430009at2"/>
<keyword evidence="1" id="KW-0732">Signal</keyword>
<feature type="chain" id="PRO_5016663522" evidence="1">
    <location>
        <begin position="19"/>
        <end position="178"/>
    </location>
</feature>
<keyword evidence="3" id="KW-1185">Reference proteome</keyword>
<dbReference type="Proteomes" id="UP000255317">
    <property type="component" value="Unassembled WGS sequence"/>
</dbReference>